<feature type="compositionally biased region" description="Polar residues" evidence="1">
    <location>
        <begin position="36"/>
        <end position="50"/>
    </location>
</feature>
<dbReference type="EMBL" id="FAOZ01000021">
    <property type="protein sequence ID" value="CUU58719.1"/>
    <property type="molecule type" value="Genomic_DNA"/>
</dbReference>
<accession>A0A0S4QUB6</accession>
<dbReference type="AlphaFoldDB" id="A0A0S4QUB6"/>
<sequence>MSAVRVGFALRERGTAKPMPVPLIRRVSGFRCGPWNDQNPQALPGSSGNSEPGPRHTRRVDEDSRIFLLVPSELAEPPHGGHQQGPVDGQPRPRRERRERAPAAGEPVGAH</sequence>
<reference evidence="3" key="1">
    <citation type="submission" date="2015-11" db="EMBL/GenBank/DDBJ databases">
        <authorList>
            <person name="Varghese N."/>
        </authorList>
    </citation>
    <scope>NUCLEOTIDE SEQUENCE [LARGE SCALE GENOMIC DNA]</scope>
    <source>
        <strain evidence="3">DSM 45899</strain>
    </source>
</reference>
<feature type="region of interest" description="Disordered" evidence="1">
    <location>
        <begin position="29"/>
        <end position="111"/>
    </location>
</feature>
<evidence type="ECO:0000313" key="3">
    <source>
        <dbReference type="Proteomes" id="UP000198802"/>
    </source>
</evidence>
<gene>
    <name evidence="2" type="ORF">Ga0074812_12196</name>
</gene>
<dbReference type="Proteomes" id="UP000198802">
    <property type="component" value="Unassembled WGS sequence"/>
</dbReference>
<evidence type="ECO:0000256" key="1">
    <source>
        <dbReference type="SAM" id="MobiDB-lite"/>
    </source>
</evidence>
<protein>
    <submittedName>
        <fullName evidence="2">Uncharacterized protein</fullName>
    </submittedName>
</protein>
<feature type="compositionally biased region" description="Low complexity" evidence="1">
    <location>
        <begin position="102"/>
        <end position="111"/>
    </location>
</feature>
<organism evidence="2 3">
    <name type="scientific">Parafrankia irregularis</name>
    <dbReference type="NCBI Taxonomy" id="795642"/>
    <lineage>
        <taxon>Bacteria</taxon>
        <taxon>Bacillati</taxon>
        <taxon>Actinomycetota</taxon>
        <taxon>Actinomycetes</taxon>
        <taxon>Frankiales</taxon>
        <taxon>Frankiaceae</taxon>
        <taxon>Parafrankia</taxon>
    </lineage>
</organism>
<keyword evidence="3" id="KW-1185">Reference proteome</keyword>
<evidence type="ECO:0000313" key="2">
    <source>
        <dbReference type="EMBL" id="CUU58719.1"/>
    </source>
</evidence>
<name>A0A0S4QUB6_9ACTN</name>
<feature type="compositionally biased region" description="Basic and acidic residues" evidence="1">
    <location>
        <begin position="91"/>
        <end position="101"/>
    </location>
</feature>
<proteinExistence type="predicted"/>